<dbReference type="VEuPathDB" id="VectorBase:ASIC011274"/>
<feature type="compositionally biased region" description="Low complexity" evidence="15">
    <location>
        <begin position="901"/>
        <end position="913"/>
    </location>
</feature>
<keyword evidence="5 18" id="KW-0396">Initiation factor</keyword>
<dbReference type="FunFam" id="1.25.40.180:FF:000064">
    <property type="entry name" value="Translation initiation factor 4G"/>
    <property type="match status" value="1"/>
</dbReference>
<feature type="region of interest" description="Disordered" evidence="15">
    <location>
        <begin position="941"/>
        <end position="994"/>
    </location>
</feature>
<feature type="region of interest" description="Disordered" evidence="15">
    <location>
        <begin position="419"/>
        <end position="508"/>
    </location>
</feature>
<dbReference type="GO" id="GO:0006417">
    <property type="term" value="P:regulation of translation"/>
    <property type="evidence" value="ECO:0007669"/>
    <property type="project" value="UniProtKB-KW"/>
</dbReference>
<feature type="compositionally biased region" description="Polar residues" evidence="15">
    <location>
        <begin position="876"/>
        <end position="889"/>
    </location>
</feature>
<keyword evidence="14" id="KW-0175">Coiled coil</keyword>
<evidence type="ECO:0000256" key="4">
    <source>
        <dbReference type="ARBA" id="ARBA00022499"/>
    </source>
</evidence>
<keyword evidence="20" id="KW-1185">Reference proteome</keyword>
<evidence type="ECO:0000256" key="7">
    <source>
        <dbReference type="ARBA" id="ARBA00022843"/>
    </source>
</evidence>
<dbReference type="SUPFAM" id="SSF48371">
    <property type="entry name" value="ARM repeat"/>
    <property type="match status" value="3"/>
</dbReference>
<reference evidence="19" key="2">
    <citation type="submission" date="2020-05" db="UniProtKB">
        <authorList>
            <consortium name="EnsemblMetazoa"/>
        </authorList>
    </citation>
    <scope>IDENTIFICATION</scope>
</reference>
<feature type="compositionally biased region" description="Low complexity" evidence="15">
    <location>
        <begin position="657"/>
        <end position="680"/>
    </location>
</feature>
<dbReference type="SMART" id="SM00515">
    <property type="entry name" value="eIF5C"/>
    <property type="match status" value="1"/>
</dbReference>
<accession>A0A084VZS7</accession>
<feature type="domain" description="W2" evidence="16">
    <location>
        <begin position="1156"/>
        <end position="1336"/>
    </location>
</feature>
<dbReference type="VEuPathDB" id="VectorBase:ASIS022443"/>
<reference evidence="18 20" key="1">
    <citation type="journal article" date="2014" name="BMC Genomics">
        <title>Genome sequence of Anopheles sinensis provides insight into genetics basis of mosquito competence for malaria parasites.</title>
        <authorList>
            <person name="Zhou D."/>
            <person name="Zhang D."/>
            <person name="Ding G."/>
            <person name="Shi L."/>
            <person name="Hou Q."/>
            <person name="Ye Y."/>
            <person name="Xu Y."/>
            <person name="Zhou H."/>
            <person name="Xiong C."/>
            <person name="Li S."/>
            <person name="Yu J."/>
            <person name="Hong S."/>
            <person name="Yu X."/>
            <person name="Zou P."/>
            <person name="Chen C."/>
            <person name="Chang X."/>
            <person name="Wang W."/>
            <person name="Lv Y."/>
            <person name="Sun Y."/>
            <person name="Ma L."/>
            <person name="Shen B."/>
            <person name="Zhu C."/>
        </authorList>
    </citation>
    <scope>NUCLEOTIDE SEQUENCE [LARGE SCALE GENOMIC DNA]</scope>
</reference>
<feature type="compositionally biased region" description="Low complexity" evidence="15">
    <location>
        <begin position="419"/>
        <end position="431"/>
    </location>
</feature>
<keyword evidence="8" id="KW-0810">Translation regulation</keyword>
<evidence type="ECO:0000256" key="12">
    <source>
        <dbReference type="ARBA" id="ARBA00040449"/>
    </source>
</evidence>
<feature type="compositionally biased region" description="Low complexity" evidence="15">
    <location>
        <begin position="597"/>
        <end position="647"/>
    </location>
</feature>
<organism evidence="18">
    <name type="scientific">Anopheles sinensis</name>
    <name type="common">Mosquito</name>
    <dbReference type="NCBI Taxonomy" id="74873"/>
    <lineage>
        <taxon>Eukaryota</taxon>
        <taxon>Metazoa</taxon>
        <taxon>Ecdysozoa</taxon>
        <taxon>Arthropoda</taxon>
        <taxon>Hexapoda</taxon>
        <taxon>Insecta</taxon>
        <taxon>Pterygota</taxon>
        <taxon>Neoptera</taxon>
        <taxon>Endopterygota</taxon>
        <taxon>Diptera</taxon>
        <taxon>Nematocera</taxon>
        <taxon>Culicoidea</taxon>
        <taxon>Culicidae</taxon>
        <taxon>Anophelinae</taxon>
        <taxon>Anopheles</taxon>
    </lineage>
</organism>
<dbReference type="OrthoDB" id="514777at2759"/>
<evidence type="ECO:0000259" key="17">
    <source>
        <dbReference type="PROSITE" id="PS51366"/>
    </source>
</evidence>
<feature type="compositionally biased region" description="Basic residues" evidence="15">
    <location>
        <begin position="465"/>
        <end position="476"/>
    </location>
</feature>
<dbReference type="InterPro" id="IPR003891">
    <property type="entry name" value="Initiation_fac_eIF4g_MI"/>
</dbReference>
<dbReference type="Pfam" id="PF02020">
    <property type="entry name" value="W2"/>
    <property type="match status" value="1"/>
</dbReference>
<dbReference type="CDD" id="cd11559">
    <property type="entry name" value="W2_eIF4G1_like"/>
    <property type="match status" value="1"/>
</dbReference>
<dbReference type="InterPro" id="IPR003890">
    <property type="entry name" value="MIF4G-like_typ-3"/>
</dbReference>
<feature type="compositionally biased region" description="Basic and acidic residues" evidence="15">
    <location>
        <begin position="376"/>
        <end position="389"/>
    </location>
</feature>
<dbReference type="OMA" id="SAKIRQH"/>
<evidence type="ECO:0000256" key="11">
    <source>
        <dbReference type="ARBA" id="ARBA00037759"/>
    </source>
</evidence>
<evidence type="ECO:0000256" key="14">
    <source>
        <dbReference type="SAM" id="Coils"/>
    </source>
</evidence>
<dbReference type="EMBL" id="KE525256">
    <property type="protein sequence ID" value="KFB43471.1"/>
    <property type="molecule type" value="Genomic_DNA"/>
</dbReference>
<comment type="function">
    <text evidence="11">Appears to play a role in the switch from cap-dependent to IRES-mediated translation during mitosis, apoptosis and viral infection. Cleaved by some caspases and viral proteases.</text>
</comment>
<sequence length="1338" mass="150555">MVKPSLGDTIQSATKAVHNHRQTTAVQQQWNLRENSSQFASFTIPGKIEKIAVPPSVGLRSAYPTAGASPTFKTEDPRQTGTESRATGRENPVPPASRRWVPPSLRPQHGLTEEARIDSIFRKVRGILNKLTPEKFQKLSDELLKLDLNSSKILNGVILLIFDKALDEPKYSSMYAQLCKRIEKELETDIDKNKSSTFLQILLNVCRDKFENRVQYSEKIINSESTLTDDLEEKKNVAKQKILGNVKFIGELYKLDMLAEPHLHKMLRSLFTNKSSSSTEKNCEDMECLAQLIRTCGKNLDTELGKQLMDQYFDRMEQYSLSSKFPPRIRFMLRDLIELRKNNWTPRKVALVEGPAPIQELNHDDDVLPPGLNHLRNRDRDYRNNDRSEQRDWISKFTLNLQHLNDGFNLLGVSSPSPLLPSYNQSSNGYGNRDHRDNGGGGGGNYRMHNNRNNQNNYGNNNMRYNKHSNNHHHHQGGGGGGGGGSMRDSSSGSHNSPYGNSNMMNNKDLAPRFKRNLMTPPQNPVEELQMRPTPNSLLFKANMNIKTQLPISSPMGVGGVGGGSKMSYNSQSLNEFASPLTTRTLLSEQRNASQINSSAFSGGSNAGSSFDGSGNSGSSAMSNSNANNNQNSNNAAGNNSNVMSSGRNAGGISNVNQNASSNALSHHHQQQQQQQNMSHGINPRSIAGTGMNANNYHNNQLQHNQKHQYHHEDSQQHYYTQQHEHHGGHQQQRGYGVINGGSERSPMPHDGHSHNNRHYDSHSMTTSNVMSTTGPNTPASPASNLIQNEQMIVKQSSSEKLEKKNKKDKGPGKDEYLVRVAAFVSDVMLENIKQQIAKAEQQPHNIEEKGSSKETASNNDKNKTAQEIVIEVVDKQSNNNSPTTTEQEAGSEDKRRESLSESSSSLPDSSSLIDTAKLETGLESQEMQDFKAQQLEANETTADELGMEEKVDVGSETNKETNAVPSADQEQVEENTFEQCPPIVQEGSPSAEECRKPSLMEELVVAFGALKIPEKFMRDAIIKILNEILDRNEPFHAKTIEFLQVLRKEAKLSNSAVLESFKSVVNGISEKEKTIPKITTIIASLLARAVSVNLCKLTDISSYTDNGQHYPLFLLVLQHLHKQLGKPVLQEMFNKSKVNLMSSLPECDRNKERMAEILEDRNLSFLYPLLRVQSELWKQILLDDNPQHFYKWIKENVEAICYTDPGFITAVMTVLLKYISQESNKLEEERKRVEKEKEIFTKYCPVLHAFLHSNIDLQLIAIYAIQVYWYDIGYPKGVLLRWFQEMYEMSVIEEDAFLRYKEDVTDTYPGKGKALFQVNQWLTWLAEAEDEDDEEED</sequence>
<protein>
    <recommendedName>
        <fullName evidence="12">Eukaryotic translation initiation factor 4 gamma 2</fullName>
    </recommendedName>
</protein>
<gene>
    <name evidence="18" type="ORF">ZHAS_00011274</name>
</gene>
<dbReference type="GO" id="GO:0003729">
    <property type="term" value="F:mRNA binding"/>
    <property type="evidence" value="ECO:0007669"/>
    <property type="project" value="TreeGrafter"/>
</dbReference>
<dbReference type="STRING" id="74873.A0A084VZS7"/>
<feature type="compositionally biased region" description="Low complexity" evidence="15">
    <location>
        <begin position="695"/>
        <end position="704"/>
    </location>
</feature>
<evidence type="ECO:0000256" key="13">
    <source>
        <dbReference type="ARBA" id="ARBA00046720"/>
    </source>
</evidence>
<feature type="region of interest" description="Disordered" evidence="15">
    <location>
        <begin position="361"/>
        <end position="389"/>
    </location>
</feature>
<evidence type="ECO:0000313" key="20">
    <source>
        <dbReference type="Proteomes" id="UP000030765"/>
    </source>
</evidence>
<proteinExistence type="inferred from homology"/>
<dbReference type="Gene3D" id="1.25.40.180">
    <property type="match status" value="3"/>
</dbReference>
<keyword evidence="2" id="KW-0488">Methylation</keyword>
<feature type="compositionally biased region" description="Gly residues" evidence="15">
    <location>
        <begin position="477"/>
        <end position="486"/>
    </location>
</feature>
<feature type="compositionally biased region" description="Basic and acidic residues" evidence="15">
    <location>
        <begin position="747"/>
        <end position="762"/>
    </location>
</feature>
<evidence type="ECO:0000256" key="1">
    <source>
        <dbReference type="ARBA" id="ARBA00005775"/>
    </source>
</evidence>
<keyword evidence="10" id="KW-0007">Acetylation</keyword>
<dbReference type="SMART" id="SM00543">
    <property type="entry name" value="MIF4G"/>
    <property type="match status" value="1"/>
</dbReference>
<evidence type="ECO:0000256" key="2">
    <source>
        <dbReference type="ARBA" id="ARBA00022481"/>
    </source>
</evidence>
<evidence type="ECO:0000313" key="18">
    <source>
        <dbReference type="EMBL" id="KFB43471.1"/>
    </source>
</evidence>
<evidence type="ECO:0000256" key="5">
    <source>
        <dbReference type="ARBA" id="ARBA00022540"/>
    </source>
</evidence>
<feature type="compositionally biased region" description="Basic and acidic residues" evidence="15">
    <location>
        <begin position="948"/>
        <end position="960"/>
    </location>
</feature>
<keyword evidence="7" id="KW-0832">Ubl conjugation</keyword>
<dbReference type="EnsemblMetazoa" id="ASIC011274-RA">
    <property type="protein sequence ID" value="ASIC011274-PA"/>
    <property type="gene ID" value="ASIC011274"/>
</dbReference>
<feature type="domain" description="MI" evidence="17">
    <location>
        <begin position="983"/>
        <end position="1106"/>
    </location>
</feature>
<evidence type="ECO:0000256" key="9">
    <source>
        <dbReference type="ARBA" id="ARBA00022917"/>
    </source>
</evidence>
<dbReference type="EMBL" id="ATLV01018955">
    <property type="status" value="NOT_ANNOTATED_CDS"/>
    <property type="molecule type" value="Genomic_DNA"/>
</dbReference>
<feature type="coiled-coil region" evidence="14">
    <location>
        <begin position="1217"/>
        <end position="1244"/>
    </location>
</feature>
<keyword evidence="3" id="KW-0678">Repressor</keyword>
<dbReference type="PROSITE" id="PS51366">
    <property type="entry name" value="MI"/>
    <property type="match status" value="1"/>
</dbReference>
<feature type="compositionally biased region" description="Low complexity" evidence="15">
    <location>
        <begin position="487"/>
        <end position="497"/>
    </location>
</feature>
<keyword evidence="4" id="KW-1017">Isopeptide bond</keyword>
<evidence type="ECO:0000256" key="3">
    <source>
        <dbReference type="ARBA" id="ARBA00022491"/>
    </source>
</evidence>
<feature type="region of interest" description="Disordered" evidence="15">
    <location>
        <begin position="838"/>
        <end position="914"/>
    </location>
</feature>
<evidence type="ECO:0000259" key="16">
    <source>
        <dbReference type="PROSITE" id="PS51363"/>
    </source>
</evidence>
<dbReference type="Proteomes" id="UP000030765">
    <property type="component" value="Unassembled WGS sequence"/>
</dbReference>
<dbReference type="InterPro" id="IPR003307">
    <property type="entry name" value="W2_domain"/>
</dbReference>
<dbReference type="PROSITE" id="PS51363">
    <property type="entry name" value="W2"/>
    <property type="match status" value="1"/>
</dbReference>
<dbReference type="GO" id="GO:0003743">
    <property type="term" value="F:translation initiation factor activity"/>
    <property type="evidence" value="ECO:0007669"/>
    <property type="project" value="UniProtKB-KW"/>
</dbReference>
<evidence type="ECO:0000313" key="19">
    <source>
        <dbReference type="EnsemblMetazoa" id="ASIC011274-PA"/>
    </source>
</evidence>
<evidence type="ECO:0000256" key="6">
    <source>
        <dbReference type="ARBA" id="ARBA00022553"/>
    </source>
</evidence>
<dbReference type="PANTHER" id="PTHR23253:SF9">
    <property type="entry name" value="EUKARYOTIC TRANSLATION INITIATION FACTOR 4 GAMMA 2"/>
    <property type="match status" value="1"/>
</dbReference>
<feature type="region of interest" description="Disordered" evidence="15">
    <location>
        <begin position="597"/>
        <end position="789"/>
    </location>
</feature>
<feature type="compositionally biased region" description="Low complexity" evidence="15">
    <location>
        <begin position="446"/>
        <end position="464"/>
    </location>
</feature>
<name>A0A084VZS7_ANOSI</name>
<evidence type="ECO:0000256" key="10">
    <source>
        <dbReference type="ARBA" id="ARBA00022990"/>
    </source>
</evidence>
<feature type="compositionally biased region" description="Polar residues" evidence="15">
    <location>
        <begin position="763"/>
        <end position="789"/>
    </location>
</feature>
<keyword evidence="6" id="KW-0597">Phosphoprotein</keyword>
<dbReference type="GO" id="GO:0016281">
    <property type="term" value="C:eukaryotic translation initiation factor 4F complex"/>
    <property type="evidence" value="ECO:0007669"/>
    <property type="project" value="TreeGrafter"/>
</dbReference>
<evidence type="ECO:0000256" key="8">
    <source>
        <dbReference type="ARBA" id="ARBA00022845"/>
    </source>
</evidence>
<comment type="similarity">
    <text evidence="1">Belongs to the eukaryotic initiation factor 4G family.</text>
</comment>
<evidence type="ECO:0000256" key="15">
    <source>
        <dbReference type="SAM" id="MobiDB-lite"/>
    </source>
</evidence>
<dbReference type="PANTHER" id="PTHR23253">
    <property type="entry name" value="EUKARYOTIC TRANSLATION INITIATION FACTOR 4 GAMMA"/>
    <property type="match status" value="1"/>
</dbReference>
<dbReference type="InterPro" id="IPR016024">
    <property type="entry name" value="ARM-type_fold"/>
</dbReference>
<feature type="region of interest" description="Disordered" evidence="15">
    <location>
        <begin position="62"/>
        <end position="106"/>
    </location>
</feature>
<keyword evidence="9" id="KW-0648">Protein biosynthesis</keyword>
<dbReference type="Pfam" id="PF02854">
    <property type="entry name" value="MIF4G"/>
    <property type="match status" value="1"/>
</dbReference>
<comment type="subunit">
    <text evidence="13">Interacts with the serine/threonine protein kinases MKNK1 and MKNK2. Binds EIF4A and EIF3. Interacts with MIF4GD. Interacts with DAZAP2.</text>
</comment>